<keyword evidence="2" id="KW-0732">Signal</keyword>
<dbReference type="PANTHER" id="PTHR21325:SF31">
    <property type="entry name" value="GH22081P-RELATED"/>
    <property type="match status" value="1"/>
</dbReference>
<sequence length="297" mass="31706">MRKTGERSPALLAVLMAAVLGVAGCDTVGGDESAPSGSSARRASPTPTPAWDVSPGSVAAVGDSITRGFDACEVLSDCPEASWATGSSPDVNSLAVRLLGGARAATHSWNHAMTGARMADLPGQMARAANRRPELVTVMVGANDACRASASQMTTVTDFRAGFKDALHTLRKALPQTQVYVASVPNLKRLWSEGRSNPLGKQVWKLGICPSMLGDADALDAAANERRETVQQRVEDYNSVLAEVCAQDERCRFDGGAVYEYRFGTAQLSQWDWFHPSRNGQARLAEIAYRNVTAEYG</sequence>
<dbReference type="Gene3D" id="3.40.50.1110">
    <property type="entry name" value="SGNH hydrolase"/>
    <property type="match status" value="1"/>
</dbReference>
<proteinExistence type="predicted"/>
<feature type="signal peptide" evidence="2">
    <location>
        <begin position="1"/>
        <end position="23"/>
    </location>
</feature>
<name>A0A2Z4J3I8_9ACTN</name>
<dbReference type="Proteomes" id="UP000249616">
    <property type="component" value="Chromosome"/>
</dbReference>
<organism evidence="3 4">
    <name type="scientific">Streptomyces cadmiisoli</name>
    <dbReference type="NCBI Taxonomy" id="2184053"/>
    <lineage>
        <taxon>Bacteria</taxon>
        <taxon>Bacillati</taxon>
        <taxon>Actinomycetota</taxon>
        <taxon>Actinomycetes</taxon>
        <taxon>Kitasatosporales</taxon>
        <taxon>Streptomycetaceae</taxon>
        <taxon>Streptomyces</taxon>
        <taxon>Streptomyces aurantiacus group</taxon>
    </lineage>
</organism>
<dbReference type="AlphaFoldDB" id="A0A2Z4J3I8"/>
<evidence type="ECO:0000256" key="2">
    <source>
        <dbReference type="SAM" id="SignalP"/>
    </source>
</evidence>
<dbReference type="RefSeq" id="WP_112439631.1">
    <property type="nucleotide sequence ID" value="NZ_CP030073.1"/>
</dbReference>
<feature type="chain" id="PRO_5038486711" evidence="2">
    <location>
        <begin position="24"/>
        <end position="297"/>
    </location>
</feature>
<dbReference type="InterPro" id="IPR001087">
    <property type="entry name" value="GDSL"/>
</dbReference>
<dbReference type="KEGG" id="scad:DN051_26460"/>
<dbReference type="GO" id="GO:0004620">
    <property type="term" value="F:phospholipase activity"/>
    <property type="evidence" value="ECO:0007669"/>
    <property type="project" value="InterPro"/>
</dbReference>
<protein>
    <submittedName>
        <fullName evidence="3">SGNH/GDSL hydrolase family protein</fullName>
    </submittedName>
</protein>
<dbReference type="EMBL" id="CP030073">
    <property type="protein sequence ID" value="AWW39772.1"/>
    <property type="molecule type" value="Genomic_DNA"/>
</dbReference>
<dbReference type="InterPro" id="IPR038885">
    <property type="entry name" value="PLB1"/>
</dbReference>
<reference evidence="3 4" key="1">
    <citation type="journal article" date="2019" name="Int. J. Syst. Evol. Microbiol.">
        <title>Streptomyces cadmiisoli sp. nov., a novel actinomycete isolated from cadmium-contaminated soil.</title>
        <authorList>
            <person name="Li K."/>
            <person name="Tang X."/>
            <person name="Zhao J."/>
            <person name="Guo Y."/>
            <person name="Tang Y."/>
            <person name="Gao J."/>
        </authorList>
    </citation>
    <scope>NUCLEOTIDE SEQUENCE [LARGE SCALE GENOMIC DNA]</scope>
    <source>
        <strain evidence="3 4">ZFG47</strain>
    </source>
</reference>
<feature type="region of interest" description="Disordered" evidence="1">
    <location>
        <begin position="30"/>
        <end position="55"/>
    </location>
</feature>
<accession>A0A2Z4J3I8</accession>
<evidence type="ECO:0000313" key="4">
    <source>
        <dbReference type="Proteomes" id="UP000249616"/>
    </source>
</evidence>
<evidence type="ECO:0000256" key="1">
    <source>
        <dbReference type="SAM" id="MobiDB-lite"/>
    </source>
</evidence>
<feature type="compositionally biased region" description="Low complexity" evidence="1">
    <location>
        <begin position="33"/>
        <end position="45"/>
    </location>
</feature>
<dbReference type="Pfam" id="PF00657">
    <property type="entry name" value="Lipase_GDSL"/>
    <property type="match status" value="1"/>
</dbReference>
<dbReference type="PANTHER" id="PTHR21325">
    <property type="entry name" value="PHOSPHOLIPASE B, PLB1"/>
    <property type="match status" value="1"/>
</dbReference>
<gene>
    <name evidence="3" type="ORF">DN051_26460</name>
</gene>
<keyword evidence="4" id="KW-1185">Reference proteome</keyword>
<dbReference type="PROSITE" id="PS51257">
    <property type="entry name" value="PROKAR_LIPOPROTEIN"/>
    <property type="match status" value="1"/>
</dbReference>
<dbReference type="SUPFAM" id="SSF52266">
    <property type="entry name" value="SGNH hydrolase"/>
    <property type="match status" value="1"/>
</dbReference>
<keyword evidence="3" id="KW-0378">Hydrolase</keyword>
<evidence type="ECO:0000313" key="3">
    <source>
        <dbReference type="EMBL" id="AWW39772.1"/>
    </source>
</evidence>
<dbReference type="InterPro" id="IPR036514">
    <property type="entry name" value="SGNH_hydro_sf"/>
</dbReference>